<feature type="transmembrane region" description="Helical" evidence="8">
    <location>
        <begin position="12"/>
        <end position="32"/>
    </location>
</feature>
<feature type="transmembrane region" description="Helical" evidence="8">
    <location>
        <begin position="428"/>
        <end position="455"/>
    </location>
</feature>
<feature type="transmembrane region" description="Helical" evidence="8">
    <location>
        <begin position="509"/>
        <end position="530"/>
    </location>
</feature>
<keyword evidence="10" id="KW-1185">Reference proteome</keyword>
<feature type="compositionally biased region" description="Pro residues" evidence="7">
    <location>
        <begin position="284"/>
        <end position="295"/>
    </location>
</feature>
<evidence type="ECO:0000256" key="4">
    <source>
        <dbReference type="ARBA" id="ARBA00022692"/>
    </source>
</evidence>
<evidence type="ECO:0008006" key="11">
    <source>
        <dbReference type="Google" id="ProtNLM"/>
    </source>
</evidence>
<comment type="caution">
    <text evidence="9">The sequence shown here is derived from an EMBL/GenBank/DDBJ whole genome shotgun (WGS) entry which is preliminary data.</text>
</comment>
<proteinExistence type="predicted"/>
<feature type="transmembrane region" description="Helical" evidence="8">
    <location>
        <begin position="189"/>
        <end position="209"/>
    </location>
</feature>
<keyword evidence="5 8" id="KW-1133">Transmembrane helix</keyword>
<evidence type="ECO:0000256" key="8">
    <source>
        <dbReference type="SAM" id="Phobius"/>
    </source>
</evidence>
<dbReference type="Gene3D" id="1.10.3720.10">
    <property type="entry name" value="MetI-like"/>
    <property type="match status" value="2"/>
</dbReference>
<comment type="subcellular location">
    <subcellularLocation>
        <location evidence="1">Cell membrane</location>
        <topology evidence="1">Multi-pass membrane protein</topology>
    </subcellularLocation>
</comment>
<keyword evidence="2" id="KW-0813">Transport</keyword>
<organism evidence="9 10">
    <name type="scientific">Nonomuraea salmonea</name>
    <dbReference type="NCBI Taxonomy" id="46181"/>
    <lineage>
        <taxon>Bacteria</taxon>
        <taxon>Bacillati</taxon>
        <taxon>Actinomycetota</taxon>
        <taxon>Actinomycetes</taxon>
        <taxon>Streptosporangiales</taxon>
        <taxon>Streptosporangiaceae</taxon>
        <taxon>Nonomuraea</taxon>
    </lineage>
</organism>
<dbReference type="PANTHER" id="PTHR43227:SF8">
    <property type="entry name" value="DIACETYLCHITOBIOSE UPTAKE SYSTEM PERMEASE PROTEIN DASB"/>
    <property type="match status" value="1"/>
</dbReference>
<dbReference type="InterPro" id="IPR050809">
    <property type="entry name" value="UgpAE/MalFG_permease"/>
</dbReference>
<keyword evidence="3" id="KW-1003">Cell membrane</keyword>
<evidence type="ECO:0000256" key="3">
    <source>
        <dbReference type="ARBA" id="ARBA00022475"/>
    </source>
</evidence>
<keyword evidence="4 8" id="KW-0812">Transmembrane</keyword>
<feature type="region of interest" description="Disordered" evidence="7">
    <location>
        <begin position="281"/>
        <end position="424"/>
    </location>
</feature>
<feature type="transmembrane region" description="Helical" evidence="8">
    <location>
        <begin position="109"/>
        <end position="129"/>
    </location>
</feature>
<feature type="transmembrane region" description="Helical" evidence="8">
    <location>
        <begin position="636"/>
        <end position="658"/>
    </location>
</feature>
<feature type="compositionally biased region" description="Gly residues" evidence="7">
    <location>
        <begin position="348"/>
        <end position="357"/>
    </location>
</feature>
<feature type="transmembrane region" description="Helical" evidence="8">
    <location>
        <begin position="475"/>
        <end position="497"/>
    </location>
</feature>
<evidence type="ECO:0000256" key="7">
    <source>
        <dbReference type="SAM" id="MobiDB-lite"/>
    </source>
</evidence>
<feature type="transmembrane region" description="Helical" evidence="8">
    <location>
        <begin position="574"/>
        <end position="596"/>
    </location>
</feature>
<sequence length="675" mass="67433">MTSPNPPGTGTRLVGLLLAVPALVGTLITLVLPTAQTIWLSFQSGGVLRKSTYAGTDNYAKLLGDDASWRALGFTVSLVGFPLLVALVVGPLLALALDRAGPWPRRAGRVLLSLAVVTFSPVAVAASWLRGLMPEESGLVALAEGLRDPATAPGTLRLIVAAATFGLVCALAVIAFLPALRGHTPGPATVAVGVLVAFAIVAAGLQTFALSQVLTGGGPQRATQTLAGLQYDYAFRTAEFGLGAAVATLTGAVLGVLGIAATIIAAASGLRITLTPKTGLPGLPDLPEPPTPPAFGPGAPTSAQHGPFASGAQAPAALGQQGPTAFFPHGGAASGQGGQAAFGQQGSLPGGAQGGAASGPQGAVTSGSQGQTPFGAAFGAHGSQPHSGHAQGGAPEAHDGGAGGVTSPYLPGSGQPGKARQAPARRAATPAGVAIGVAALAVVVVAAFVLAWPWMDGVLASRAGAASSLRAQVNTWVPAVIGAVVSVGVAYLAALGIGGLRPLGRASEWLLLIFAPWLFVGAGPFSVANWQNVRNLGLIDTFPALIPPLLVSVPALLVLTLLCKGLAERTDRDFFSGVFLPSLPMAGILAGAVTLVNAHDVQWPLLVVQHTDLFTAPVAQMAQVGGFSRAAADIGAATPLVVVAVGLAVLVTAQLLYLDRLAVTTKDSRVRTPVS</sequence>
<dbReference type="EMBL" id="JBHMCF010000019">
    <property type="protein sequence ID" value="MFB9471794.1"/>
    <property type="molecule type" value="Genomic_DNA"/>
</dbReference>
<feature type="transmembrane region" description="Helical" evidence="8">
    <location>
        <begin position="71"/>
        <end position="97"/>
    </location>
</feature>
<feature type="transmembrane region" description="Helical" evidence="8">
    <location>
        <begin position="240"/>
        <end position="267"/>
    </location>
</feature>
<evidence type="ECO:0000256" key="2">
    <source>
        <dbReference type="ARBA" id="ARBA00022448"/>
    </source>
</evidence>
<name>A0ABV5NNB4_9ACTN</name>
<keyword evidence="6 8" id="KW-0472">Membrane</keyword>
<reference evidence="9 10" key="1">
    <citation type="submission" date="2024-09" db="EMBL/GenBank/DDBJ databases">
        <authorList>
            <person name="Sun Q."/>
            <person name="Mori K."/>
        </authorList>
    </citation>
    <scope>NUCLEOTIDE SEQUENCE [LARGE SCALE GENOMIC DNA]</scope>
    <source>
        <strain evidence="9 10">JCM 3324</strain>
    </source>
</reference>
<feature type="transmembrane region" description="Helical" evidence="8">
    <location>
        <begin position="542"/>
        <end position="562"/>
    </location>
</feature>
<feature type="compositionally biased region" description="Low complexity" evidence="7">
    <location>
        <begin position="296"/>
        <end position="325"/>
    </location>
</feature>
<evidence type="ECO:0000313" key="9">
    <source>
        <dbReference type="EMBL" id="MFB9471794.1"/>
    </source>
</evidence>
<dbReference type="PANTHER" id="PTHR43227">
    <property type="entry name" value="BLL4140 PROTEIN"/>
    <property type="match status" value="1"/>
</dbReference>
<dbReference type="RefSeq" id="WP_379483608.1">
    <property type="nucleotide sequence ID" value="NZ_JBHMCF010000019.1"/>
</dbReference>
<evidence type="ECO:0000313" key="10">
    <source>
        <dbReference type="Proteomes" id="UP001589568"/>
    </source>
</evidence>
<protein>
    <recommendedName>
        <fullName evidence="11">Sugar ABC transporter permease</fullName>
    </recommendedName>
</protein>
<dbReference type="InterPro" id="IPR035906">
    <property type="entry name" value="MetI-like_sf"/>
</dbReference>
<dbReference type="Proteomes" id="UP001589568">
    <property type="component" value="Unassembled WGS sequence"/>
</dbReference>
<evidence type="ECO:0000256" key="5">
    <source>
        <dbReference type="ARBA" id="ARBA00022989"/>
    </source>
</evidence>
<accession>A0ABV5NNB4</accession>
<dbReference type="SUPFAM" id="SSF161098">
    <property type="entry name" value="MetI-like"/>
    <property type="match status" value="1"/>
</dbReference>
<evidence type="ECO:0000256" key="1">
    <source>
        <dbReference type="ARBA" id="ARBA00004651"/>
    </source>
</evidence>
<feature type="transmembrane region" description="Helical" evidence="8">
    <location>
        <begin position="156"/>
        <end position="177"/>
    </location>
</feature>
<evidence type="ECO:0000256" key="6">
    <source>
        <dbReference type="ARBA" id="ARBA00023136"/>
    </source>
</evidence>
<gene>
    <name evidence="9" type="ORF">ACFFR3_19920</name>
</gene>